<sequence>MRLFLGGLIHETNSFSPLPTSRQSFEEGVLIRGSEPQALARLREQAVLGGVFEAAKRQGDTLLPGLFAQAEPAGPLPRADYERLRDELLADLQAAMPVDAVLLVLHGAMLAEGYPDCEGDLLQRVRALVGEQVPVGALLDLHCNLSPAMVDSGAVLIACKEYPHTDYAPRGVELHGLLSRMARGELKALRAQWRRVPMTGIFGTTESPMREFVQRLQDSERCAGLLTVSALHGFPWSDTEHTGAALLAYAEQDVVAIVQALAEEFYALRQRASSPRLPMDEAINAALAAPPGLVVLADSADNPGGGAACDSSFILRALLQRGVRDAALGMIWDPQAVAIATAAGVGARLALRVGGKVGPMSGDPLDLEVEVLACRSDATQRGLVPGSRDPLGAAVALRVQGVDLVLNSLRQQVFSPDCFSELGIALQAKRLVVVKSTQHFRAGFDPLAVASFYADTPGSLRVDLTGLPYRHLRRPLWPLDQDGR</sequence>
<name>A0ABT8DMH5_9BURK</name>
<gene>
    <name evidence="4" type="ORF">QWJ38_02430</name>
</gene>
<comment type="cofactor">
    <cofactor evidence="1">
        <name>Zn(2+)</name>
        <dbReference type="ChEBI" id="CHEBI:29105"/>
    </cofactor>
    <text evidence="1">Binds 1 zinc ion per subunit.</text>
</comment>
<dbReference type="Pfam" id="PF07364">
    <property type="entry name" value="DUF1485"/>
    <property type="match status" value="1"/>
</dbReference>
<dbReference type="EMBL" id="JAUHHC010000001">
    <property type="protein sequence ID" value="MDN3919128.1"/>
    <property type="molecule type" value="Genomic_DNA"/>
</dbReference>
<dbReference type="Pfam" id="PF07171">
    <property type="entry name" value="MlrC_C"/>
    <property type="match status" value="1"/>
</dbReference>
<evidence type="ECO:0000313" key="5">
    <source>
        <dbReference type="Proteomes" id="UP001228044"/>
    </source>
</evidence>
<evidence type="ECO:0000259" key="2">
    <source>
        <dbReference type="Pfam" id="PF07171"/>
    </source>
</evidence>
<protein>
    <recommendedName>
        <fullName evidence="1">Microcystinase C</fullName>
        <shortName evidence="1">MlrC</shortName>
    </recommendedName>
</protein>
<reference evidence="4 5" key="1">
    <citation type="submission" date="2023-06" db="EMBL/GenBank/DDBJ databases">
        <title>Pelomonas sp. PFR6 16S ribosomal RNA gene Genome sequencing and assembly.</title>
        <authorList>
            <person name="Woo H."/>
        </authorList>
    </citation>
    <scope>NUCLEOTIDE SEQUENCE [LARGE SCALE GENOMIC DNA]</scope>
    <source>
        <strain evidence="4 5">PFR6</strain>
    </source>
</reference>
<comment type="similarity">
    <text evidence="1">Belongs to the peptidase M81 family.</text>
</comment>
<dbReference type="InterPro" id="IPR009197">
    <property type="entry name" value="MlrC"/>
</dbReference>
<accession>A0ABT8DMH5</accession>
<proteinExistence type="inferred from homology"/>
<keyword evidence="1" id="KW-0479">Metal-binding</keyword>
<comment type="caution">
    <text evidence="4">The sequence shown here is derived from an EMBL/GenBank/DDBJ whole genome shotgun (WGS) entry which is preliminary data.</text>
</comment>
<dbReference type="RefSeq" id="WP_290357441.1">
    <property type="nucleotide sequence ID" value="NZ_JAUHHC010000001.1"/>
</dbReference>
<dbReference type="PIRSF" id="PIRSF012702">
    <property type="entry name" value="UCP012702"/>
    <property type="match status" value="1"/>
</dbReference>
<evidence type="ECO:0000313" key="4">
    <source>
        <dbReference type="EMBL" id="MDN3919128.1"/>
    </source>
</evidence>
<keyword evidence="1" id="KW-0645">Protease</keyword>
<organism evidence="4 5">
    <name type="scientific">Roseateles violae</name>
    <dbReference type="NCBI Taxonomy" id="3058042"/>
    <lineage>
        <taxon>Bacteria</taxon>
        <taxon>Pseudomonadati</taxon>
        <taxon>Pseudomonadota</taxon>
        <taxon>Betaproteobacteria</taxon>
        <taxon>Burkholderiales</taxon>
        <taxon>Sphaerotilaceae</taxon>
        <taxon>Roseateles</taxon>
    </lineage>
</organism>
<keyword evidence="1" id="KW-0378">Hydrolase</keyword>
<dbReference type="InterPro" id="IPR010799">
    <property type="entry name" value="MlrC_C"/>
</dbReference>
<comment type="function">
    <text evidence="1">Involved in peptidolytic degradation of cyclic heptapeptide hepatotoxin microcystin (MC).</text>
</comment>
<feature type="domain" description="Microcystin LR degradation protein MlrC C-terminal" evidence="2">
    <location>
        <begin position="296"/>
        <end position="471"/>
    </location>
</feature>
<evidence type="ECO:0000259" key="3">
    <source>
        <dbReference type="Pfam" id="PF07364"/>
    </source>
</evidence>
<feature type="domain" description="Microcystin LR degradation protein MlrC N-terminal" evidence="3">
    <location>
        <begin position="2"/>
        <end position="286"/>
    </location>
</feature>
<keyword evidence="5" id="KW-1185">Reference proteome</keyword>
<evidence type="ECO:0000256" key="1">
    <source>
        <dbReference type="PIRNR" id="PIRNR012702"/>
    </source>
</evidence>
<dbReference type="InterPro" id="IPR015995">
    <property type="entry name" value="MlrC_N"/>
</dbReference>
<keyword evidence="1" id="KW-0482">Metalloprotease</keyword>
<dbReference type="Proteomes" id="UP001228044">
    <property type="component" value="Unassembled WGS sequence"/>
</dbReference>